<comment type="caution">
    <text evidence="1">The sequence shown here is derived from an EMBL/GenBank/DDBJ whole genome shotgun (WGS) entry which is preliminary data.</text>
</comment>
<organism evidence="1">
    <name type="scientific">marine sediment metagenome</name>
    <dbReference type="NCBI Taxonomy" id="412755"/>
    <lineage>
        <taxon>unclassified sequences</taxon>
        <taxon>metagenomes</taxon>
        <taxon>ecological metagenomes</taxon>
    </lineage>
</organism>
<evidence type="ECO:0000313" key="1">
    <source>
        <dbReference type="EMBL" id="GAH58912.1"/>
    </source>
</evidence>
<accession>X1GP06</accession>
<gene>
    <name evidence="1" type="ORF">S03H2_32835</name>
</gene>
<name>X1GP06_9ZZZZ</name>
<protein>
    <submittedName>
        <fullName evidence="1">Uncharacterized protein</fullName>
    </submittedName>
</protein>
<sequence length="79" mass="9313">MGILVIVPTIRTFEGFIEYRKSFESYGVDVLIIGEEKNVNEKAMPEGIFCGVRERKEWLKQRGLFKYEDLIPKDIYLPR</sequence>
<proteinExistence type="predicted"/>
<dbReference type="AlphaFoldDB" id="X1GP06"/>
<dbReference type="EMBL" id="BARU01019961">
    <property type="protein sequence ID" value="GAH58912.1"/>
    <property type="molecule type" value="Genomic_DNA"/>
</dbReference>
<reference evidence="1" key="1">
    <citation type="journal article" date="2014" name="Front. Microbiol.">
        <title>High frequency of phylogenetically diverse reductive dehalogenase-homologous genes in deep subseafloor sedimentary metagenomes.</title>
        <authorList>
            <person name="Kawai M."/>
            <person name="Futagami T."/>
            <person name="Toyoda A."/>
            <person name="Takaki Y."/>
            <person name="Nishi S."/>
            <person name="Hori S."/>
            <person name="Arai W."/>
            <person name="Tsubouchi T."/>
            <person name="Morono Y."/>
            <person name="Uchiyama I."/>
            <person name="Ito T."/>
            <person name="Fujiyama A."/>
            <person name="Inagaki F."/>
            <person name="Takami H."/>
        </authorList>
    </citation>
    <scope>NUCLEOTIDE SEQUENCE</scope>
    <source>
        <strain evidence="1">Expedition CK06-06</strain>
    </source>
</reference>